<accession>A0A0V0QNU8</accession>
<name>A0A0V0QNU8_PSEPJ</name>
<evidence type="ECO:0000256" key="1">
    <source>
        <dbReference type="ARBA" id="ARBA00009947"/>
    </source>
</evidence>
<comment type="caution">
    <text evidence="3">The sequence shown here is derived from an EMBL/GenBank/DDBJ whole genome shotgun (WGS) entry which is preliminary data.</text>
</comment>
<evidence type="ECO:0000313" key="3">
    <source>
        <dbReference type="EMBL" id="KRX04051.1"/>
    </source>
</evidence>
<dbReference type="Pfam" id="PF00956">
    <property type="entry name" value="NAP"/>
    <property type="match status" value="1"/>
</dbReference>
<reference evidence="3 4" key="1">
    <citation type="journal article" date="2015" name="Sci. Rep.">
        <title>Genome of the facultative scuticociliatosis pathogen Pseudocohnilembus persalinus provides insight into its virulence through horizontal gene transfer.</title>
        <authorList>
            <person name="Xiong J."/>
            <person name="Wang G."/>
            <person name="Cheng J."/>
            <person name="Tian M."/>
            <person name="Pan X."/>
            <person name="Warren A."/>
            <person name="Jiang C."/>
            <person name="Yuan D."/>
            <person name="Miao W."/>
        </authorList>
    </citation>
    <scope>NUCLEOTIDE SEQUENCE [LARGE SCALE GENOMIC DNA]</scope>
    <source>
        <strain evidence="3">36N120E</strain>
    </source>
</reference>
<dbReference type="OMA" id="RIKLCAM"/>
<dbReference type="InParanoid" id="A0A0V0QNU8"/>
<proteinExistence type="inferred from homology"/>
<dbReference type="Proteomes" id="UP000054937">
    <property type="component" value="Unassembled WGS sequence"/>
</dbReference>
<evidence type="ECO:0000313" key="4">
    <source>
        <dbReference type="Proteomes" id="UP000054937"/>
    </source>
</evidence>
<feature type="coiled-coil region" evidence="2">
    <location>
        <begin position="39"/>
        <end position="73"/>
    </location>
</feature>
<keyword evidence="4" id="KW-1185">Reference proteome</keyword>
<feature type="coiled-coil region" evidence="2">
    <location>
        <begin position="254"/>
        <end position="281"/>
    </location>
</feature>
<keyword evidence="2" id="KW-0175">Coiled coil</keyword>
<protein>
    <recommendedName>
        <fullName evidence="5">Nucleosome assembly protein (NAP)</fullName>
    </recommendedName>
</protein>
<dbReference type="EMBL" id="LDAU01000122">
    <property type="protein sequence ID" value="KRX04051.1"/>
    <property type="molecule type" value="Genomic_DNA"/>
</dbReference>
<comment type="similarity">
    <text evidence="1">Belongs to the nucleosome assembly protein (NAP) family.</text>
</comment>
<dbReference type="GO" id="GO:0006334">
    <property type="term" value="P:nucleosome assembly"/>
    <property type="evidence" value="ECO:0007669"/>
    <property type="project" value="InterPro"/>
</dbReference>
<dbReference type="InterPro" id="IPR002164">
    <property type="entry name" value="NAP_family"/>
</dbReference>
<gene>
    <name evidence="3" type="ORF">PPERSA_12498</name>
</gene>
<organism evidence="3 4">
    <name type="scientific">Pseudocohnilembus persalinus</name>
    <name type="common">Ciliate</name>
    <dbReference type="NCBI Taxonomy" id="266149"/>
    <lineage>
        <taxon>Eukaryota</taxon>
        <taxon>Sar</taxon>
        <taxon>Alveolata</taxon>
        <taxon>Ciliophora</taxon>
        <taxon>Intramacronucleata</taxon>
        <taxon>Oligohymenophorea</taxon>
        <taxon>Scuticociliatia</taxon>
        <taxon>Philasterida</taxon>
        <taxon>Pseudocohnilembidae</taxon>
        <taxon>Pseudocohnilembus</taxon>
    </lineage>
</organism>
<sequence length="300" mass="35853">MSDPYPIFYQNVDEKMIQLIKETADPKEKIKIIAINYFIEKKKRLDKKLESEILKLQQKKQDQFLEYQSIENQIIQGSLQLDKNNPQVKYAFDNLPQYFTSEQMREDKEYDMDVPLEGYWGKGDEKLIDAITKIDYMKDTSDPAHPHNFTISFYFDTKKEEIKQIFKGQGVLRKTFIMYNSVMPLSSEVQMETNTGFKSDSFFSFFTARNLEDYIDKPEEERKKAERKMGRDFEIAQLLIQELIPYSLEYYLELRKEEDNEKDLEKEIKYELEKVNKQKQQATVFEKTKANLQNLECQIQ</sequence>
<evidence type="ECO:0000256" key="2">
    <source>
        <dbReference type="SAM" id="Coils"/>
    </source>
</evidence>
<dbReference type="SUPFAM" id="SSF143113">
    <property type="entry name" value="NAP-like"/>
    <property type="match status" value="1"/>
</dbReference>
<evidence type="ECO:0008006" key="5">
    <source>
        <dbReference type="Google" id="ProtNLM"/>
    </source>
</evidence>
<dbReference type="InterPro" id="IPR037231">
    <property type="entry name" value="NAP-like_sf"/>
</dbReference>
<dbReference type="AlphaFoldDB" id="A0A0V0QNU8"/>
<dbReference type="Gene3D" id="3.30.1120.90">
    <property type="entry name" value="Nucleosome assembly protein"/>
    <property type="match status" value="1"/>
</dbReference>
<dbReference type="GO" id="GO:0005634">
    <property type="term" value="C:nucleus"/>
    <property type="evidence" value="ECO:0007669"/>
    <property type="project" value="InterPro"/>
</dbReference>